<protein>
    <submittedName>
        <fullName evidence="1">Uncharacterized protein</fullName>
    </submittedName>
</protein>
<evidence type="ECO:0000313" key="1">
    <source>
        <dbReference type="EMBL" id="KAK8501991.1"/>
    </source>
</evidence>
<name>A0ABR2B568_9ROSI</name>
<dbReference type="EMBL" id="JBBPBM010000179">
    <property type="protein sequence ID" value="KAK8501991.1"/>
    <property type="molecule type" value="Genomic_DNA"/>
</dbReference>
<gene>
    <name evidence="1" type="ORF">V6N12_019724</name>
</gene>
<reference evidence="1 2" key="1">
    <citation type="journal article" date="2024" name="G3 (Bethesda)">
        <title>Genome assembly of Hibiscus sabdariffa L. provides insights into metabolisms of medicinal natural products.</title>
        <authorList>
            <person name="Kim T."/>
        </authorList>
    </citation>
    <scope>NUCLEOTIDE SEQUENCE [LARGE SCALE GENOMIC DNA]</scope>
    <source>
        <strain evidence="1">TK-2024</strain>
        <tissue evidence="1">Old leaves</tissue>
    </source>
</reference>
<comment type="caution">
    <text evidence="1">The sequence shown here is derived from an EMBL/GenBank/DDBJ whole genome shotgun (WGS) entry which is preliminary data.</text>
</comment>
<accession>A0ABR2B568</accession>
<keyword evidence="2" id="KW-1185">Reference proteome</keyword>
<dbReference type="Proteomes" id="UP001472677">
    <property type="component" value="Unassembled WGS sequence"/>
</dbReference>
<proteinExistence type="predicted"/>
<organism evidence="1 2">
    <name type="scientific">Hibiscus sabdariffa</name>
    <name type="common">roselle</name>
    <dbReference type="NCBI Taxonomy" id="183260"/>
    <lineage>
        <taxon>Eukaryota</taxon>
        <taxon>Viridiplantae</taxon>
        <taxon>Streptophyta</taxon>
        <taxon>Embryophyta</taxon>
        <taxon>Tracheophyta</taxon>
        <taxon>Spermatophyta</taxon>
        <taxon>Magnoliopsida</taxon>
        <taxon>eudicotyledons</taxon>
        <taxon>Gunneridae</taxon>
        <taxon>Pentapetalae</taxon>
        <taxon>rosids</taxon>
        <taxon>malvids</taxon>
        <taxon>Malvales</taxon>
        <taxon>Malvaceae</taxon>
        <taxon>Malvoideae</taxon>
        <taxon>Hibiscus</taxon>
    </lineage>
</organism>
<sequence length="103" mass="11479">MPFGMQPLRLPLDRMEKDWSESSIQDMKAESQLTTVEKEKALGESGQMLSNQLFENTLLMVQSVKKKRIESLGSVGQSHPVLGLGHETIAIPCIEKSNLTQSH</sequence>
<evidence type="ECO:0000313" key="2">
    <source>
        <dbReference type="Proteomes" id="UP001472677"/>
    </source>
</evidence>